<organism evidence="3 4">
    <name type="scientific">Lentinula guzmanii</name>
    <dbReference type="NCBI Taxonomy" id="2804957"/>
    <lineage>
        <taxon>Eukaryota</taxon>
        <taxon>Fungi</taxon>
        <taxon>Dikarya</taxon>
        <taxon>Basidiomycota</taxon>
        <taxon>Agaricomycotina</taxon>
        <taxon>Agaricomycetes</taxon>
        <taxon>Agaricomycetidae</taxon>
        <taxon>Agaricales</taxon>
        <taxon>Marasmiineae</taxon>
        <taxon>Omphalotaceae</taxon>
        <taxon>Lentinula</taxon>
    </lineage>
</organism>
<dbReference type="AlphaFoldDB" id="A0AA38JMQ3"/>
<feature type="chain" id="PRO_5041469601" evidence="2">
    <location>
        <begin position="20"/>
        <end position="135"/>
    </location>
</feature>
<reference evidence="3" key="2">
    <citation type="journal article" date="2023" name="Proc. Natl. Acad. Sci. U.S.A.">
        <title>A global phylogenomic analysis of the shiitake genus Lentinula.</title>
        <authorList>
            <person name="Sierra-Patev S."/>
            <person name="Min B."/>
            <person name="Naranjo-Ortiz M."/>
            <person name="Looney B."/>
            <person name="Konkel Z."/>
            <person name="Slot J.C."/>
            <person name="Sakamoto Y."/>
            <person name="Steenwyk J.L."/>
            <person name="Rokas A."/>
            <person name="Carro J."/>
            <person name="Camarero S."/>
            <person name="Ferreira P."/>
            <person name="Molpeceres G."/>
            <person name="Ruiz-Duenas F.J."/>
            <person name="Serrano A."/>
            <person name="Henrissat B."/>
            <person name="Drula E."/>
            <person name="Hughes K.W."/>
            <person name="Mata J.L."/>
            <person name="Ishikawa N.K."/>
            <person name="Vargas-Isla R."/>
            <person name="Ushijima S."/>
            <person name="Smith C.A."/>
            <person name="Donoghue J."/>
            <person name="Ahrendt S."/>
            <person name="Andreopoulos W."/>
            <person name="He G."/>
            <person name="LaButti K."/>
            <person name="Lipzen A."/>
            <person name="Ng V."/>
            <person name="Riley R."/>
            <person name="Sandor L."/>
            <person name="Barry K."/>
            <person name="Martinez A.T."/>
            <person name="Xiao Y."/>
            <person name="Gibbons J.G."/>
            <person name="Terashima K."/>
            <person name="Grigoriev I.V."/>
            <person name="Hibbett D."/>
        </authorList>
    </citation>
    <scope>NUCLEOTIDE SEQUENCE</scope>
    <source>
        <strain evidence="3">ET3784</strain>
    </source>
</reference>
<evidence type="ECO:0000256" key="1">
    <source>
        <dbReference type="SAM" id="MobiDB-lite"/>
    </source>
</evidence>
<feature type="region of interest" description="Disordered" evidence="1">
    <location>
        <begin position="55"/>
        <end position="80"/>
    </location>
</feature>
<protein>
    <submittedName>
        <fullName evidence="3">Uncharacterized protein</fullName>
    </submittedName>
</protein>
<accession>A0AA38JMQ3</accession>
<evidence type="ECO:0000313" key="3">
    <source>
        <dbReference type="EMBL" id="KAJ3727254.1"/>
    </source>
</evidence>
<gene>
    <name evidence="3" type="ORF">DFJ43DRAFT_554766</name>
</gene>
<keyword evidence="2" id="KW-0732">Signal</keyword>
<dbReference type="EMBL" id="JANVFO010000042">
    <property type="protein sequence ID" value="KAJ3727254.1"/>
    <property type="molecule type" value="Genomic_DNA"/>
</dbReference>
<feature type="compositionally biased region" description="Basic and acidic residues" evidence="1">
    <location>
        <begin position="58"/>
        <end position="80"/>
    </location>
</feature>
<feature type="signal peptide" evidence="2">
    <location>
        <begin position="1"/>
        <end position="19"/>
    </location>
</feature>
<keyword evidence="4" id="KW-1185">Reference proteome</keyword>
<evidence type="ECO:0000313" key="4">
    <source>
        <dbReference type="Proteomes" id="UP001176059"/>
    </source>
</evidence>
<evidence type="ECO:0000256" key="2">
    <source>
        <dbReference type="SAM" id="SignalP"/>
    </source>
</evidence>
<proteinExistence type="predicted"/>
<dbReference type="Proteomes" id="UP001176059">
    <property type="component" value="Unassembled WGS sequence"/>
</dbReference>
<reference evidence="3" key="1">
    <citation type="submission" date="2022-08" db="EMBL/GenBank/DDBJ databases">
        <authorList>
            <consortium name="DOE Joint Genome Institute"/>
            <person name="Min B."/>
            <person name="Sierra-Patev S."/>
            <person name="Naranjo-Ortiz M."/>
            <person name="Looney B."/>
            <person name="Konkel Z."/>
            <person name="Slot J.C."/>
            <person name="Sakamoto Y."/>
            <person name="Steenwyk J.L."/>
            <person name="Rokas A."/>
            <person name="Carro J."/>
            <person name="Camarero S."/>
            <person name="Ferreira P."/>
            <person name="Molpeceres G."/>
            <person name="Ruiz-duenas F.J."/>
            <person name="Serrano A."/>
            <person name="Henrissat B."/>
            <person name="Drula E."/>
            <person name="Hughes K.W."/>
            <person name="Mata J.L."/>
            <person name="Ishikawa N.K."/>
            <person name="Vargas-Isla R."/>
            <person name="Ushijima S."/>
            <person name="Smith C.A."/>
            <person name="Ahrendt S."/>
            <person name="Andreopoulos W."/>
            <person name="He G."/>
            <person name="LaButti K."/>
            <person name="Lipzen A."/>
            <person name="Ng V."/>
            <person name="Riley R."/>
            <person name="Sandor L."/>
            <person name="Barry K."/>
            <person name="Martinez A.T."/>
            <person name="Xiao Y."/>
            <person name="Gibbons J.G."/>
            <person name="Terashima K."/>
            <person name="Hibbett D.S."/>
            <person name="Grigoriev I.V."/>
        </authorList>
    </citation>
    <scope>NUCLEOTIDE SEQUENCE</scope>
    <source>
        <strain evidence="3">ET3784</strain>
    </source>
</reference>
<sequence length="135" mass="15260">MHLNPAYLLFALLSPVAYAAPTTAEISNIPIRGKPLVNERKHKLVPEPVDLNTNTKKIKLEEEGEKMDVNEQTHDLTPKHDNTVHVKISGRPHRTYQTFTLDQEYEVVQTGKGGEEDIGRYARPARIAQAAEHRD</sequence>
<name>A0AA38JMQ3_9AGAR</name>
<comment type="caution">
    <text evidence="3">The sequence shown here is derived from an EMBL/GenBank/DDBJ whole genome shotgun (WGS) entry which is preliminary data.</text>
</comment>